<evidence type="ECO:0000259" key="3">
    <source>
        <dbReference type="PROSITE" id="PS51781"/>
    </source>
</evidence>
<name>A0AAX2ZGA6_9FIRM</name>
<dbReference type="SUPFAM" id="SSF50685">
    <property type="entry name" value="Barwin-like endoglucanases"/>
    <property type="match status" value="1"/>
</dbReference>
<dbReference type="InterPro" id="IPR036908">
    <property type="entry name" value="RlpA-like_sf"/>
</dbReference>
<dbReference type="SMART" id="SM00287">
    <property type="entry name" value="SH3b"/>
    <property type="match status" value="3"/>
</dbReference>
<dbReference type="Proteomes" id="UP001198983">
    <property type="component" value="Chromosome"/>
</dbReference>
<dbReference type="AlphaFoldDB" id="A0AAX2ZGA6"/>
<dbReference type="Gene3D" id="2.30.30.40">
    <property type="entry name" value="SH3 Domains"/>
    <property type="match status" value="3"/>
</dbReference>
<feature type="domain" description="SH3b" evidence="3">
    <location>
        <begin position="101"/>
        <end position="165"/>
    </location>
</feature>
<dbReference type="RefSeq" id="WP_228416483.1">
    <property type="nucleotide sequence ID" value="NZ_CP081135.1"/>
</dbReference>
<feature type="domain" description="SH3" evidence="2">
    <location>
        <begin position="182"/>
        <end position="246"/>
    </location>
</feature>
<dbReference type="PROSITE" id="PS51781">
    <property type="entry name" value="SH3B"/>
    <property type="match status" value="3"/>
</dbReference>
<dbReference type="KEGG" id="tem:JW646_02630"/>
<reference evidence="4 5" key="1">
    <citation type="journal article" date="2023" name="Int. J. Syst. Evol. Microbiol.">
        <title>Terrisporobacter hibernicus sp. nov., isolated from bovine faeces in Northern Ireland.</title>
        <authorList>
            <person name="Mitchell M."/>
            <person name="Nguyen S.V."/>
            <person name="Connor M."/>
            <person name="Fairley D.J."/>
            <person name="Donoghue O."/>
            <person name="Marshall H."/>
            <person name="Koolman L."/>
            <person name="McMullan G."/>
            <person name="Schaffer K.E."/>
            <person name="McGrath J.W."/>
            <person name="Fanning S."/>
        </authorList>
    </citation>
    <scope>NUCLEOTIDE SEQUENCE [LARGE SCALE GENOMIC DNA]</scope>
    <source>
        <strain evidence="4 5">MCA3</strain>
    </source>
</reference>
<dbReference type="SUPFAM" id="SSF50044">
    <property type="entry name" value="SH3-domain"/>
    <property type="match status" value="1"/>
</dbReference>
<dbReference type="CDD" id="cd14667">
    <property type="entry name" value="3D_containing_proteins"/>
    <property type="match status" value="1"/>
</dbReference>
<proteinExistence type="predicted"/>
<evidence type="ECO:0000259" key="2">
    <source>
        <dbReference type="PROSITE" id="PS50002"/>
    </source>
</evidence>
<dbReference type="GO" id="GO:0004553">
    <property type="term" value="F:hydrolase activity, hydrolyzing O-glycosyl compounds"/>
    <property type="evidence" value="ECO:0007669"/>
    <property type="project" value="InterPro"/>
</dbReference>
<evidence type="ECO:0000256" key="1">
    <source>
        <dbReference type="ARBA" id="ARBA00022443"/>
    </source>
</evidence>
<dbReference type="Gene3D" id="2.40.40.10">
    <property type="entry name" value="RlpA-like domain"/>
    <property type="match status" value="1"/>
</dbReference>
<dbReference type="InterPro" id="IPR059180">
    <property type="entry name" value="3D_YorM"/>
</dbReference>
<dbReference type="EMBL" id="CP081135">
    <property type="protein sequence ID" value="UEL48368.1"/>
    <property type="molecule type" value="Genomic_DNA"/>
</dbReference>
<dbReference type="InterPro" id="IPR010611">
    <property type="entry name" value="3D_dom"/>
</dbReference>
<dbReference type="GO" id="GO:0009254">
    <property type="term" value="P:peptidoglycan turnover"/>
    <property type="evidence" value="ECO:0007669"/>
    <property type="project" value="InterPro"/>
</dbReference>
<dbReference type="InterPro" id="IPR001452">
    <property type="entry name" value="SH3_domain"/>
</dbReference>
<sequence length="349" mass="37542">MINKKNKYAIAALSATSAICALGTSNIYADSKTGEVTAHSLNVRSGPSTSYNAIGGLSKGDKVDILSSKDGWYQIKYKSKDGWVSGDYITTKGSSNNSSTTGKKLVATWGVNVRTGGSTKYKIIGYIKKNSTVEMLGVASTGWYKVKLSDGTIGYSSNKYLKENNSNSGNNSNDSNNNVTVIDSLIATANLNVRSGTSTSNSIIGIVYKGDKVSIVERTNNNWYKVKLSNGKIGYCSSAYLKSQDELDSATNKPGSSNDISYSMQVKAYAYCTGTITATGTKPIFGKTIAVDPTIIPYGTRVYIPEFDKTFIAEDCGGGIKGNKIDIYMNTEKECLNWGVQNITIYILK</sequence>
<dbReference type="Pfam" id="PF08239">
    <property type="entry name" value="SH3_3"/>
    <property type="match status" value="3"/>
</dbReference>
<dbReference type="PROSITE" id="PS50002">
    <property type="entry name" value="SH3"/>
    <property type="match status" value="1"/>
</dbReference>
<feature type="domain" description="SH3b" evidence="3">
    <location>
        <begin position="176"/>
        <end position="245"/>
    </location>
</feature>
<evidence type="ECO:0000313" key="5">
    <source>
        <dbReference type="Proteomes" id="UP001198983"/>
    </source>
</evidence>
<feature type="domain" description="SH3b" evidence="3">
    <location>
        <begin position="31"/>
        <end position="93"/>
    </location>
</feature>
<dbReference type="PANTHER" id="PTHR34408">
    <property type="entry name" value="FAMILY PROTEIN, PUTATIVE-RELATED"/>
    <property type="match status" value="1"/>
</dbReference>
<dbReference type="InterPro" id="IPR003646">
    <property type="entry name" value="SH3-like_bac-type"/>
</dbReference>
<protein>
    <submittedName>
        <fullName evidence="4">SH3 domain-containing protein</fullName>
    </submittedName>
</protein>
<dbReference type="InterPro" id="IPR052354">
    <property type="entry name" value="Cell_Wall_Dynamics_Protein"/>
</dbReference>
<keyword evidence="1" id="KW-0728">SH3 domain</keyword>
<dbReference type="InterPro" id="IPR036028">
    <property type="entry name" value="SH3-like_dom_sf"/>
</dbReference>
<dbReference type="CDD" id="cd00174">
    <property type="entry name" value="SH3"/>
    <property type="match status" value="1"/>
</dbReference>
<dbReference type="GO" id="GO:0019867">
    <property type="term" value="C:outer membrane"/>
    <property type="evidence" value="ECO:0007669"/>
    <property type="project" value="InterPro"/>
</dbReference>
<evidence type="ECO:0000313" key="4">
    <source>
        <dbReference type="EMBL" id="UEL48368.1"/>
    </source>
</evidence>
<keyword evidence="5" id="KW-1185">Reference proteome</keyword>
<dbReference type="PANTHER" id="PTHR34408:SF1">
    <property type="entry name" value="GLYCOSYL HYDROLASE FAMILY 19 DOMAIN-CONTAINING PROTEIN HI_1415"/>
    <property type="match status" value="1"/>
</dbReference>
<gene>
    <name evidence="4" type="ORF">JW646_02630</name>
</gene>
<dbReference type="Pfam" id="PF06725">
    <property type="entry name" value="3D"/>
    <property type="match status" value="1"/>
</dbReference>
<accession>A0AAX2ZGA6</accession>
<organism evidence="4 5">
    <name type="scientific">Terrisporobacter hibernicus</name>
    <dbReference type="NCBI Taxonomy" id="2813371"/>
    <lineage>
        <taxon>Bacteria</taxon>
        <taxon>Bacillati</taxon>
        <taxon>Bacillota</taxon>
        <taxon>Clostridia</taxon>
        <taxon>Peptostreptococcales</taxon>
        <taxon>Peptostreptococcaceae</taxon>
        <taxon>Terrisporobacter</taxon>
    </lineage>
</organism>